<accession>A0A9D0ZI85</accession>
<dbReference type="Gene3D" id="3.40.50.300">
    <property type="entry name" value="P-loop containing nucleotide triphosphate hydrolases"/>
    <property type="match status" value="1"/>
</dbReference>
<dbReference type="PANTHER" id="PTHR46638">
    <property type="entry name" value="CORRINOID ADENOSYLTRANSFERASE"/>
    <property type="match status" value="1"/>
</dbReference>
<dbReference type="EMBL" id="DVFW01000026">
    <property type="protein sequence ID" value="HIQ80754.1"/>
    <property type="molecule type" value="Genomic_DNA"/>
</dbReference>
<dbReference type="GO" id="GO:0008817">
    <property type="term" value="F:corrinoid adenosyltransferase activity"/>
    <property type="evidence" value="ECO:0007669"/>
    <property type="project" value="InterPro"/>
</dbReference>
<dbReference type="GO" id="GO:0009236">
    <property type="term" value="P:cobalamin biosynthetic process"/>
    <property type="evidence" value="ECO:0007669"/>
    <property type="project" value="InterPro"/>
</dbReference>
<proteinExistence type="predicted"/>
<comment type="caution">
    <text evidence="1">The sequence shown here is derived from an EMBL/GenBank/DDBJ whole genome shotgun (WGS) entry which is preliminary data.</text>
</comment>
<dbReference type="Proteomes" id="UP000886787">
    <property type="component" value="Unassembled WGS sequence"/>
</dbReference>
<reference evidence="1" key="2">
    <citation type="journal article" date="2021" name="PeerJ">
        <title>Extensive microbial diversity within the chicken gut microbiome revealed by metagenomics and culture.</title>
        <authorList>
            <person name="Gilroy R."/>
            <person name="Ravi A."/>
            <person name="Getino M."/>
            <person name="Pursley I."/>
            <person name="Horton D.L."/>
            <person name="Alikhan N.F."/>
            <person name="Baker D."/>
            <person name="Gharbi K."/>
            <person name="Hall N."/>
            <person name="Watson M."/>
            <person name="Adriaenssens E.M."/>
            <person name="Foster-Nyarko E."/>
            <person name="Jarju S."/>
            <person name="Secka A."/>
            <person name="Antonio M."/>
            <person name="Oren A."/>
            <person name="Chaudhuri R.R."/>
            <person name="La Ragione R."/>
            <person name="Hildebrand F."/>
            <person name="Pallen M.J."/>
        </authorList>
    </citation>
    <scope>NUCLEOTIDE SEQUENCE</scope>
    <source>
        <strain evidence="1">ChiSjej1B19-3389</strain>
    </source>
</reference>
<reference evidence="1" key="1">
    <citation type="submission" date="2020-10" db="EMBL/GenBank/DDBJ databases">
        <authorList>
            <person name="Gilroy R."/>
        </authorList>
    </citation>
    <scope>NUCLEOTIDE SEQUENCE</scope>
    <source>
        <strain evidence="1">ChiSjej1B19-3389</strain>
    </source>
</reference>
<dbReference type="PIRSF" id="PIRSF015617">
    <property type="entry name" value="Adensltrnsf_CobA"/>
    <property type="match status" value="1"/>
</dbReference>
<gene>
    <name evidence="1" type="ORF">IAD32_05645</name>
</gene>
<evidence type="ECO:0000313" key="1">
    <source>
        <dbReference type="EMBL" id="HIQ80754.1"/>
    </source>
</evidence>
<dbReference type="GO" id="GO:0005524">
    <property type="term" value="F:ATP binding"/>
    <property type="evidence" value="ECO:0007669"/>
    <property type="project" value="InterPro"/>
</dbReference>
<sequence length="171" mass="19404">MIHVYYGDGKGKTTAALGMAVRAAGSGMRVLLVQFLKPEQSSERSLLRTMENITLFPCPQKVRFTFEMRPQELAAAKAYYRDFFERAVRPEQQTRYDMLILDEVFSLCDCGILEEETLFSFLCGYHGQAELVLTGHTVPARCIAMCDYASHIKKVRHPFDHGAAARRGIEF</sequence>
<dbReference type="InterPro" id="IPR003724">
    <property type="entry name" value="CblAdoTrfase_CobA"/>
</dbReference>
<protein>
    <submittedName>
        <fullName evidence="1">Cob(I)yrinic acid a,c-diamide adenosyltransferase</fullName>
    </submittedName>
</protein>
<dbReference type="AlphaFoldDB" id="A0A9D0ZI85"/>
<evidence type="ECO:0000313" key="2">
    <source>
        <dbReference type="Proteomes" id="UP000886787"/>
    </source>
</evidence>
<dbReference type="Pfam" id="PF02572">
    <property type="entry name" value="CobA_CobO_BtuR"/>
    <property type="match status" value="1"/>
</dbReference>
<dbReference type="SUPFAM" id="SSF52540">
    <property type="entry name" value="P-loop containing nucleoside triphosphate hydrolases"/>
    <property type="match status" value="1"/>
</dbReference>
<name>A0A9D0ZI85_9FIRM</name>
<organism evidence="1 2">
    <name type="scientific">Candidatus Scatavimonas merdigallinarum</name>
    <dbReference type="NCBI Taxonomy" id="2840914"/>
    <lineage>
        <taxon>Bacteria</taxon>
        <taxon>Bacillati</taxon>
        <taxon>Bacillota</taxon>
        <taxon>Clostridia</taxon>
        <taxon>Eubacteriales</taxon>
        <taxon>Oscillospiraceae</taxon>
        <taxon>Oscillospiraceae incertae sedis</taxon>
        <taxon>Candidatus Scatavimonas</taxon>
    </lineage>
</organism>
<dbReference type="PANTHER" id="PTHR46638:SF1">
    <property type="entry name" value="CORRINOID ADENOSYLTRANSFERASE"/>
    <property type="match status" value="1"/>
</dbReference>
<dbReference type="InterPro" id="IPR027417">
    <property type="entry name" value="P-loop_NTPase"/>
</dbReference>